<dbReference type="GO" id="GO:0006633">
    <property type="term" value="P:fatty acid biosynthetic process"/>
    <property type="evidence" value="ECO:0007669"/>
    <property type="project" value="TreeGrafter"/>
</dbReference>
<dbReference type="Gene3D" id="3.30.70.250">
    <property type="entry name" value="Malonyl-CoA ACP transacylase, ACP-binding"/>
    <property type="match status" value="1"/>
</dbReference>
<feature type="domain" description="Malonyl-CoA:ACP transacylase (MAT)" evidence="8">
    <location>
        <begin position="9"/>
        <end position="312"/>
    </location>
</feature>
<evidence type="ECO:0000256" key="6">
    <source>
        <dbReference type="PIRNR" id="PIRNR000446"/>
    </source>
</evidence>
<dbReference type="PIRSF" id="PIRSF000446">
    <property type="entry name" value="Mct"/>
    <property type="match status" value="1"/>
</dbReference>
<comment type="catalytic activity">
    <reaction evidence="5 6">
        <text>holo-[ACP] + malonyl-CoA = malonyl-[ACP] + CoA</text>
        <dbReference type="Rhea" id="RHEA:41792"/>
        <dbReference type="Rhea" id="RHEA-COMP:9623"/>
        <dbReference type="Rhea" id="RHEA-COMP:9685"/>
        <dbReference type="ChEBI" id="CHEBI:57287"/>
        <dbReference type="ChEBI" id="CHEBI:57384"/>
        <dbReference type="ChEBI" id="CHEBI:64479"/>
        <dbReference type="ChEBI" id="CHEBI:78449"/>
        <dbReference type="EC" id="2.3.1.39"/>
    </reaction>
</comment>
<protein>
    <recommendedName>
        <fullName evidence="2 6">Malonyl CoA-acyl carrier protein transacylase</fullName>
        <ecNumber evidence="1 6">2.3.1.39</ecNumber>
    </recommendedName>
</protein>
<dbReference type="Proteomes" id="UP000013966">
    <property type="component" value="Chromosome 1"/>
</dbReference>
<evidence type="ECO:0000313" key="9">
    <source>
        <dbReference type="EMBL" id="BAN23532.1"/>
    </source>
</evidence>
<proteinExistence type="inferred from homology"/>
<dbReference type="Gene3D" id="3.40.366.10">
    <property type="entry name" value="Malonyl-Coenzyme A Acyl Carrier Protein, domain 2"/>
    <property type="match status" value="1"/>
</dbReference>
<dbReference type="PATRIC" id="fig|758793.3.peg.1782"/>
<evidence type="ECO:0000256" key="4">
    <source>
        <dbReference type="ARBA" id="ARBA00023315"/>
    </source>
</evidence>
<dbReference type="InterPro" id="IPR016035">
    <property type="entry name" value="Acyl_Trfase/lysoPLipase"/>
</dbReference>
<dbReference type="InterPro" id="IPR014043">
    <property type="entry name" value="Acyl_transferase_dom"/>
</dbReference>
<dbReference type="KEGG" id="buo:BRPE64_ACDS17780"/>
<comment type="similarity">
    <text evidence="6">Belongs to the fabD family.</text>
</comment>
<evidence type="ECO:0000313" key="10">
    <source>
        <dbReference type="Proteomes" id="UP000013966"/>
    </source>
</evidence>
<dbReference type="InterPro" id="IPR001227">
    <property type="entry name" value="Ac_transferase_dom_sf"/>
</dbReference>
<dbReference type="EC" id="2.3.1.39" evidence="1 6"/>
<keyword evidence="10" id="KW-1185">Reference proteome</keyword>
<evidence type="ECO:0000256" key="7">
    <source>
        <dbReference type="PIRSR" id="PIRSR000446-1"/>
    </source>
</evidence>
<feature type="active site" evidence="7">
    <location>
        <position position="202"/>
    </location>
</feature>
<keyword evidence="4 6" id="KW-0012">Acyltransferase</keyword>
<dbReference type="SMART" id="SM00827">
    <property type="entry name" value="PKS_AT"/>
    <property type="match status" value="1"/>
</dbReference>
<accession>R4WYX9</accession>
<evidence type="ECO:0000259" key="8">
    <source>
        <dbReference type="SMART" id="SM00827"/>
    </source>
</evidence>
<keyword evidence="3 6" id="KW-0808">Transferase</keyword>
<name>R4WYX9_9BURK</name>
<reference evidence="9 10" key="2">
    <citation type="journal article" date="2018" name="Int. J. Syst. Evol. Microbiol.">
        <title>Burkholderia insecticola sp. nov., a gut symbiotic bacterium of the bean bug Riptortus pedestris.</title>
        <authorList>
            <person name="Takeshita K."/>
            <person name="Tamaki H."/>
            <person name="Ohbayashi T."/>
            <person name="Meng X.-Y."/>
            <person name="Sone T."/>
            <person name="Mitani Y."/>
            <person name="Peeters C."/>
            <person name="Kikuchi Y."/>
            <person name="Vandamme P."/>
        </authorList>
    </citation>
    <scope>NUCLEOTIDE SEQUENCE [LARGE SCALE GENOMIC DNA]</scope>
    <source>
        <strain evidence="9">RPE64</strain>
    </source>
</reference>
<dbReference type="PANTHER" id="PTHR42681:SF1">
    <property type="entry name" value="MALONYL-COA-ACYL CARRIER PROTEIN TRANSACYLASE, MITOCHONDRIAL"/>
    <property type="match status" value="1"/>
</dbReference>
<organism evidence="9 10">
    <name type="scientific">Caballeronia insecticola</name>
    <dbReference type="NCBI Taxonomy" id="758793"/>
    <lineage>
        <taxon>Bacteria</taxon>
        <taxon>Pseudomonadati</taxon>
        <taxon>Pseudomonadota</taxon>
        <taxon>Betaproteobacteria</taxon>
        <taxon>Burkholderiales</taxon>
        <taxon>Burkholderiaceae</taxon>
        <taxon>Caballeronia</taxon>
    </lineage>
</organism>
<evidence type="ECO:0000256" key="2">
    <source>
        <dbReference type="ARBA" id="ARBA00018953"/>
    </source>
</evidence>
<reference evidence="9 10" key="1">
    <citation type="journal article" date="2013" name="Genome Announc.">
        <title>Complete Genome Sequence of Burkholderia sp. Strain RPE64, Bacterial Symbiont of the Bean Bug Riptortus pedestris.</title>
        <authorList>
            <person name="Shibata T.F."/>
            <person name="Maeda T."/>
            <person name="Nikoh N."/>
            <person name="Yamaguchi K."/>
            <person name="Oshima K."/>
            <person name="Hattori M."/>
            <person name="Nishiyama T."/>
            <person name="Hasebe M."/>
            <person name="Fukatsu T."/>
            <person name="Kikuchi Y."/>
            <person name="Shigenobu S."/>
        </authorList>
    </citation>
    <scope>NUCLEOTIDE SEQUENCE [LARGE SCALE GENOMIC DNA]</scope>
</reference>
<dbReference type="SUPFAM" id="SSF55048">
    <property type="entry name" value="Probable ACP-binding domain of malonyl-CoA ACP transacylase"/>
    <property type="match status" value="1"/>
</dbReference>
<dbReference type="AlphaFoldDB" id="R4WYX9"/>
<dbReference type="SUPFAM" id="SSF52151">
    <property type="entry name" value="FabD/lysophospholipase-like"/>
    <property type="match status" value="1"/>
</dbReference>
<dbReference type="InterPro" id="IPR016036">
    <property type="entry name" value="Malonyl_transacylase_ACP-bd"/>
</dbReference>
<dbReference type="EMBL" id="AP013058">
    <property type="protein sequence ID" value="BAN23532.1"/>
    <property type="molecule type" value="Genomic_DNA"/>
</dbReference>
<dbReference type="InterPro" id="IPR050858">
    <property type="entry name" value="Mal-CoA-ACP_Trans/PKS_FabD"/>
</dbReference>
<dbReference type="Pfam" id="PF00698">
    <property type="entry name" value="Acyl_transf_1"/>
    <property type="match status" value="1"/>
</dbReference>
<dbReference type="GO" id="GO:0004314">
    <property type="term" value="F:[acyl-carrier-protein] S-malonyltransferase activity"/>
    <property type="evidence" value="ECO:0007669"/>
    <property type="project" value="UniProtKB-EC"/>
</dbReference>
<dbReference type="GO" id="GO:0005829">
    <property type="term" value="C:cytosol"/>
    <property type="evidence" value="ECO:0007669"/>
    <property type="project" value="TreeGrafter"/>
</dbReference>
<gene>
    <name evidence="9" type="ORF">BRPE64_ACDS17780</name>
</gene>
<evidence type="ECO:0000256" key="5">
    <source>
        <dbReference type="ARBA" id="ARBA00048462"/>
    </source>
</evidence>
<evidence type="ECO:0000256" key="1">
    <source>
        <dbReference type="ARBA" id="ARBA00013258"/>
    </source>
</evidence>
<dbReference type="InterPro" id="IPR017554">
    <property type="entry name" value="Malonate_deCOase_MdcHsu"/>
</dbReference>
<dbReference type="PANTHER" id="PTHR42681">
    <property type="entry name" value="MALONYL-COA-ACYL CARRIER PROTEIN TRANSACYLASE, MITOCHONDRIAL"/>
    <property type="match status" value="1"/>
</dbReference>
<evidence type="ECO:0000256" key="3">
    <source>
        <dbReference type="ARBA" id="ARBA00022679"/>
    </source>
</evidence>
<dbReference type="InterPro" id="IPR024925">
    <property type="entry name" value="Malonyl_CoA-ACP_transAc"/>
</dbReference>
<dbReference type="STRING" id="758793.BRPE64_ACDS17780"/>
<feature type="active site" evidence="7">
    <location>
        <position position="92"/>
    </location>
</feature>
<dbReference type="HOGENOM" id="CLU_030558_4_1_4"/>
<dbReference type="NCBIfam" id="TIGR03131">
    <property type="entry name" value="malonate_mdcH"/>
    <property type="match status" value="1"/>
</dbReference>
<sequence>MGARMIAFLFPGQGAQTPGFLHRLGGDTPHPAIARTFDEASDVLGENVLALDTADALASTVAVQITLVVAGVAATRALAQEGIEPEAVAGLSVGAYGAAVASGAIAFHDALKLVRLRATFMEEARPHGYGMLAVLGLNEREIARVLDDIKADIKADAYIGNLNAPRQIVVSGSDAALAQVRDLALSRGARKAERLAVSVPSHCVLLEDAATRLIDAARDVPIETPRIAYVGNRGARVLRRADAIREDLATNLRYPVRWHDSTIALSELGANVFVEMPPGQTLTSLLADALPGTPAYAMDASPIGAIAARVRIARDRAND</sequence>